<evidence type="ECO:0000256" key="1">
    <source>
        <dbReference type="ARBA" id="ARBA00004477"/>
    </source>
</evidence>
<dbReference type="EMBL" id="KV419416">
    <property type="protein sequence ID" value="KZS91303.1"/>
    <property type="molecule type" value="Genomic_DNA"/>
</dbReference>
<evidence type="ECO:0000256" key="7">
    <source>
        <dbReference type="ARBA" id="ARBA00023136"/>
    </source>
</evidence>
<evidence type="ECO:0000313" key="9">
    <source>
        <dbReference type="EMBL" id="KZS91303.1"/>
    </source>
</evidence>
<dbReference type="AlphaFoldDB" id="A0A164SAV2"/>
<dbReference type="OrthoDB" id="16510at2759"/>
<dbReference type="GO" id="GO:0072546">
    <property type="term" value="C:EMC complex"/>
    <property type="evidence" value="ECO:0007669"/>
    <property type="project" value="InterPro"/>
</dbReference>
<keyword evidence="6 8" id="KW-1133">Transmembrane helix</keyword>
<evidence type="ECO:0000256" key="4">
    <source>
        <dbReference type="ARBA" id="ARBA00022692"/>
    </source>
</evidence>
<accession>A0A164SAV2</accession>
<keyword evidence="5" id="KW-0256">Endoplasmic reticulum</keyword>
<comment type="similarity">
    <text evidence="2">Belongs to the EMC6 family.</text>
</comment>
<protein>
    <recommendedName>
        <fullName evidence="3">ER membrane protein complex subunit 6</fullName>
    </recommendedName>
</protein>
<evidence type="ECO:0000313" key="10">
    <source>
        <dbReference type="Proteomes" id="UP000076722"/>
    </source>
</evidence>
<dbReference type="InterPro" id="IPR008504">
    <property type="entry name" value="Emc6"/>
</dbReference>
<name>A0A164SAV2_9AGAM</name>
<evidence type="ECO:0000256" key="2">
    <source>
        <dbReference type="ARBA" id="ARBA00009436"/>
    </source>
</evidence>
<proteinExistence type="inferred from homology"/>
<evidence type="ECO:0000256" key="6">
    <source>
        <dbReference type="ARBA" id="ARBA00022989"/>
    </source>
</evidence>
<feature type="transmembrane region" description="Helical" evidence="8">
    <location>
        <begin position="26"/>
        <end position="47"/>
    </location>
</feature>
<feature type="non-terminal residue" evidence="9">
    <location>
        <position position="111"/>
    </location>
</feature>
<dbReference type="PANTHER" id="PTHR20994">
    <property type="entry name" value="ER MEMBRANE PROTEIN COMPLEX SUBUNIT 6"/>
    <property type="match status" value="1"/>
</dbReference>
<feature type="transmembrane region" description="Helical" evidence="8">
    <location>
        <begin position="91"/>
        <end position="109"/>
    </location>
</feature>
<comment type="subcellular location">
    <subcellularLocation>
        <location evidence="1">Endoplasmic reticulum membrane</location>
        <topology evidence="1">Multi-pass membrane protein</topology>
    </subcellularLocation>
</comment>
<keyword evidence="4 8" id="KW-0812">Transmembrane</keyword>
<gene>
    <name evidence="9" type="ORF">SISNIDRAFT_456925</name>
</gene>
<dbReference type="GO" id="GO:0034975">
    <property type="term" value="P:protein folding in endoplasmic reticulum"/>
    <property type="evidence" value="ECO:0007669"/>
    <property type="project" value="TreeGrafter"/>
</dbReference>
<feature type="transmembrane region" description="Helical" evidence="8">
    <location>
        <begin position="53"/>
        <end position="70"/>
    </location>
</feature>
<dbReference type="Proteomes" id="UP000076722">
    <property type="component" value="Unassembled WGS sequence"/>
</dbReference>
<dbReference type="PANTHER" id="PTHR20994:SF0">
    <property type="entry name" value="ER MEMBRANE PROTEIN COMPLEX SUBUNIT 6"/>
    <property type="match status" value="1"/>
</dbReference>
<dbReference type="InterPro" id="IPR029008">
    <property type="entry name" value="EMC6-like"/>
</dbReference>
<keyword evidence="7 8" id="KW-0472">Membrane</keyword>
<evidence type="ECO:0000256" key="5">
    <source>
        <dbReference type="ARBA" id="ARBA00022824"/>
    </source>
</evidence>
<organism evidence="9 10">
    <name type="scientific">Sistotremastrum niveocremeum HHB9708</name>
    <dbReference type="NCBI Taxonomy" id="1314777"/>
    <lineage>
        <taxon>Eukaryota</taxon>
        <taxon>Fungi</taxon>
        <taxon>Dikarya</taxon>
        <taxon>Basidiomycota</taxon>
        <taxon>Agaricomycotina</taxon>
        <taxon>Agaricomycetes</taxon>
        <taxon>Sistotremastrales</taxon>
        <taxon>Sistotremastraceae</taxon>
        <taxon>Sertulicium</taxon>
        <taxon>Sertulicium niveocremeum</taxon>
    </lineage>
</organism>
<evidence type="ECO:0000256" key="8">
    <source>
        <dbReference type="SAM" id="Phobius"/>
    </source>
</evidence>
<dbReference type="GO" id="GO:0000045">
    <property type="term" value="P:autophagosome assembly"/>
    <property type="evidence" value="ECO:0007669"/>
    <property type="project" value="TreeGrafter"/>
</dbReference>
<dbReference type="STRING" id="1314777.A0A164SAV2"/>
<keyword evidence="10" id="KW-1185">Reference proteome</keyword>
<sequence length="111" mass="11785">MATSTDASSVETAHFYGPNIAHNKAVLANIFFATACLSGFVSGILGLQNVQGFILFGAATLLNALFVGGVKMEKGVSRYVMGGWKELLVPAQDNLFSFVLVWTLVYGVVHG</sequence>
<reference evidence="9 10" key="1">
    <citation type="journal article" date="2016" name="Mol. Biol. Evol.">
        <title>Comparative Genomics of Early-Diverging Mushroom-Forming Fungi Provides Insights into the Origins of Lignocellulose Decay Capabilities.</title>
        <authorList>
            <person name="Nagy L.G."/>
            <person name="Riley R."/>
            <person name="Tritt A."/>
            <person name="Adam C."/>
            <person name="Daum C."/>
            <person name="Floudas D."/>
            <person name="Sun H."/>
            <person name="Yadav J.S."/>
            <person name="Pangilinan J."/>
            <person name="Larsson K.H."/>
            <person name="Matsuura K."/>
            <person name="Barry K."/>
            <person name="Labutti K."/>
            <person name="Kuo R."/>
            <person name="Ohm R.A."/>
            <person name="Bhattacharya S.S."/>
            <person name="Shirouzu T."/>
            <person name="Yoshinaga Y."/>
            <person name="Martin F.M."/>
            <person name="Grigoriev I.V."/>
            <person name="Hibbett D.S."/>
        </authorList>
    </citation>
    <scope>NUCLEOTIDE SEQUENCE [LARGE SCALE GENOMIC DNA]</scope>
    <source>
        <strain evidence="9 10">HHB9708</strain>
    </source>
</reference>
<dbReference type="Pfam" id="PF07019">
    <property type="entry name" value="EMC6"/>
    <property type="match status" value="1"/>
</dbReference>
<evidence type="ECO:0000256" key="3">
    <source>
        <dbReference type="ARBA" id="ARBA00020827"/>
    </source>
</evidence>